<evidence type="ECO:0000256" key="7">
    <source>
        <dbReference type="PROSITE-ProRule" id="PRU00284"/>
    </source>
</evidence>
<keyword evidence="5 7" id="KW-0807">Transducer</keyword>
<evidence type="ECO:0000256" key="5">
    <source>
        <dbReference type="ARBA" id="ARBA00023224"/>
    </source>
</evidence>
<feature type="domain" description="Methyl-accepting transducer" evidence="9">
    <location>
        <begin position="1"/>
        <end position="230"/>
    </location>
</feature>
<dbReference type="EMBL" id="CP014782">
    <property type="protein sequence ID" value="AQS37372.1"/>
    <property type="molecule type" value="Genomic_DNA"/>
</dbReference>
<dbReference type="GO" id="GO:0007165">
    <property type="term" value="P:signal transduction"/>
    <property type="evidence" value="ECO:0007669"/>
    <property type="project" value="UniProtKB-KW"/>
</dbReference>
<evidence type="ECO:0000256" key="2">
    <source>
        <dbReference type="ARBA" id="ARBA00022692"/>
    </source>
</evidence>
<dbReference type="InterPro" id="IPR004090">
    <property type="entry name" value="Chemotax_Me-accpt_rcpt"/>
</dbReference>
<keyword evidence="4" id="KW-0472">Membrane</keyword>
<dbReference type="GO" id="GO:0004888">
    <property type="term" value="F:transmembrane signaling receptor activity"/>
    <property type="evidence" value="ECO:0007669"/>
    <property type="project" value="InterPro"/>
</dbReference>
<dbReference type="InterPro" id="IPR004089">
    <property type="entry name" value="MCPsignal_dom"/>
</dbReference>
<evidence type="ECO:0000259" key="9">
    <source>
        <dbReference type="PROSITE" id="PS50111"/>
    </source>
</evidence>
<protein>
    <submittedName>
        <fullName evidence="10">Methyl-accepting chemotaxis protein (MCP)</fullName>
    </submittedName>
</protein>
<evidence type="ECO:0000313" key="10">
    <source>
        <dbReference type="EMBL" id="AQS37372.1"/>
    </source>
</evidence>
<dbReference type="STRING" id="225848.Sps_02214"/>
<keyword evidence="11" id="KW-1185">Reference proteome</keyword>
<dbReference type="KEGG" id="spsw:Sps_02214"/>
<dbReference type="PROSITE" id="PS50111">
    <property type="entry name" value="CHEMOTAXIS_TRANSDUC_2"/>
    <property type="match status" value="1"/>
</dbReference>
<sequence length="299" mass="33221">MSSDLSETYFNMTQKANLQSNVSLQVESSVDRMYQTSTQVNELISSMTDASTRGENRVVQGQQIVAQTVEGIHSLSKKMDEAFVELQSLQNSSQQIGSILEVITAIAEQTNLLALNAAIEAARAGEQGRGFAVVADEVRSLAQRTRVSTNEVKTMIEEIQSSTEHLSEHIQDSHRQTENSVNQVEQVNQELNEIEVVVAETKTSIDLIAQSVSCQTQAAEEVRTSISGMQDLNNDALETSKMHNVSSDDLKNLGQVVHDKLDVFVLSDNPWQEHRRTVRRKSNEGQKASENVEQEIELF</sequence>
<dbReference type="Pfam" id="PF00015">
    <property type="entry name" value="MCPsignal"/>
    <property type="match status" value="1"/>
</dbReference>
<evidence type="ECO:0000256" key="8">
    <source>
        <dbReference type="SAM" id="MobiDB-lite"/>
    </source>
</evidence>
<dbReference type="PRINTS" id="PR00260">
    <property type="entry name" value="CHEMTRNSDUCR"/>
</dbReference>
<evidence type="ECO:0000256" key="4">
    <source>
        <dbReference type="ARBA" id="ARBA00023136"/>
    </source>
</evidence>
<dbReference type="Proteomes" id="UP000189545">
    <property type="component" value="Chromosome"/>
</dbReference>
<evidence type="ECO:0000256" key="1">
    <source>
        <dbReference type="ARBA" id="ARBA00004141"/>
    </source>
</evidence>
<dbReference type="CDD" id="cd11386">
    <property type="entry name" value="MCP_signal"/>
    <property type="match status" value="1"/>
</dbReference>
<dbReference type="AlphaFoldDB" id="A0A1S6HPE6"/>
<dbReference type="OrthoDB" id="2489132at2"/>
<feature type="compositionally biased region" description="Basic and acidic residues" evidence="8">
    <location>
        <begin position="165"/>
        <end position="177"/>
    </location>
</feature>
<reference evidence="10 11" key="1">
    <citation type="submission" date="2016-03" db="EMBL/GenBank/DDBJ databases">
        <title>Complete genome sequence of Shewanella psychrophila WP2, a deep sea bacterium isolated from west Pacific sediment.</title>
        <authorList>
            <person name="Xu G."/>
            <person name="Jian H."/>
        </authorList>
    </citation>
    <scope>NUCLEOTIDE SEQUENCE [LARGE SCALE GENOMIC DNA]</scope>
    <source>
        <strain evidence="10 11">WP2</strain>
    </source>
</reference>
<proteinExistence type="inferred from homology"/>
<dbReference type="PANTHER" id="PTHR32089:SF119">
    <property type="entry name" value="METHYL-ACCEPTING CHEMOTAXIS PROTEIN CTPL"/>
    <property type="match status" value="1"/>
</dbReference>
<dbReference type="GO" id="GO:0016020">
    <property type="term" value="C:membrane"/>
    <property type="evidence" value="ECO:0007669"/>
    <property type="project" value="UniProtKB-SubCell"/>
</dbReference>
<evidence type="ECO:0000313" key="11">
    <source>
        <dbReference type="Proteomes" id="UP000189545"/>
    </source>
</evidence>
<feature type="region of interest" description="Disordered" evidence="8">
    <location>
        <begin position="161"/>
        <end position="181"/>
    </location>
</feature>
<evidence type="ECO:0000256" key="3">
    <source>
        <dbReference type="ARBA" id="ARBA00022989"/>
    </source>
</evidence>
<gene>
    <name evidence="10" type="ORF">Sps_02214</name>
</gene>
<name>A0A1S6HPE6_9GAMM</name>
<dbReference type="PANTHER" id="PTHR32089">
    <property type="entry name" value="METHYL-ACCEPTING CHEMOTAXIS PROTEIN MCPB"/>
    <property type="match status" value="1"/>
</dbReference>
<accession>A0A1S6HPE6</accession>
<dbReference type="Gene3D" id="1.10.287.950">
    <property type="entry name" value="Methyl-accepting chemotaxis protein"/>
    <property type="match status" value="1"/>
</dbReference>
<keyword evidence="3" id="KW-1133">Transmembrane helix</keyword>
<comment type="subcellular location">
    <subcellularLocation>
        <location evidence="1">Membrane</location>
        <topology evidence="1">Multi-pass membrane protein</topology>
    </subcellularLocation>
</comment>
<evidence type="ECO:0000256" key="6">
    <source>
        <dbReference type="ARBA" id="ARBA00029447"/>
    </source>
</evidence>
<comment type="similarity">
    <text evidence="6">Belongs to the methyl-accepting chemotaxis (MCP) protein family.</text>
</comment>
<organism evidence="10 11">
    <name type="scientific">Shewanella psychrophila</name>
    <dbReference type="NCBI Taxonomy" id="225848"/>
    <lineage>
        <taxon>Bacteria</taxon>
        <taxon>Pseudomonadati</taxon>
        <taxon>Pseudomonadota</taxon>
        <taxon>Gammaproteobacteria</taxon>
        <taxon>Alteromonadales</taxon>
        <taxon>Shewanellaceae</taxon>
        <taxon>Shewanella</taxon>
    </lineage>
</organism>
<dbReference type="SUPFAM" id="SSF58104">
    <property type="entry name" value="Methyl-accepting chemotaxis protein (MCP) signaling domain"/>
    <property type="match status" value="1"/>
</dbReference>
<dbReference type="GO" id="GO:0006935">
    <property type="term" value="P:chemotaxis"/>
    <property type="evidence" value="ECO:0007669"/>
    <property type="project" value="InterPro"/>
</dbReference>
<dbReference type="SMART" id="SM00283">
    <property type="entry name" value="MA"/>
    <property type="match status" value="1"/>
</dbReference>
<keyword evidence="2" id="KW-0812">Transmembrane</keyword>